<feature type="transmembrane region" description="Helical" evidence="1">
    <location>
        <begin position="366"/>
        <end position="386"/>
    </location>
</feature>
<feature type="transmembrane region" description="Helical" evidence="1">
    <location>
        <begin position="294"/>
        <end position="322"/>
    </location>
</feature>
<evidence type="ECO:0000313" key="3">
    <source>
        <dbReference type="Proteomes" id="UP000257039"/>
    </source>
</evidence>
<evidence type="ECO:0000256" key="1">
    <source>
        <dbReference type="SAM" id="Phobius"/>
    </source>
</evidence>
<comment type="caution">
    <text evidence="2">The sequence shown here is derived from an EMBL/GenBank/DDBJ whole genome shotgun (WGS) entry which is preliminary data.</text>
</comment>
<keyword evidence="1" id="KW-0472">Membrane</keyword>
<name>A0A4P9VSX8_9GAMM</name>
<gene>
    <name evidence="2" type="ORF">B9G39_23915</name>
</gene>
<evidence type="ECO:0000313" key="2">
    <source>
        <dbReference type="EMBL" id="RDH46246.1"/>
    </source>
</evidence>
<proteinExistence type="predicted"/>
<reference evidence="2 3" key="1">
    <citation type="submission" date="2017-04" db="EMBL/GenBank/DDBJ databases">
        <title>Draft genome sequence of Zooshikella ganghwensis VG4 isolated from Red Sea sediments.</title>
        <authorList>
            <person name="Rehman Z."/>
            <person name="Alam I."/>
            <person name="Kamau A."/>
            <person name="Bajic V."/>
            <person name="Leiknes T."/>
        </authorList>
    </citation>
    <scope>NUCLEOTIDE SEQUENCE [LARGE SCALE GENOMIC DNA]</scope>
    <source>
        <strain evidence="2 3">VG4</strain>
    </source>
</reference>
<feature type="transmembrane region" description="Helical" evidence="1">
    <location>
        <begin position="343"/>
        <end position="360"/>
    </location>
</feature>
<keyword evidence="3" id="KW-1185">Reference proteome</keyword>
<dbReference type="EMBL" id="NDXW01000001">
    <property type="protein sequence ID" value="RDH46246.1"/>
    <property type="molecule type" value="Genomic_DNA"/>
</dbReference>
<keyword evidence="1" id="KW-0812">Transmembrane</keyword>
<dbReference type="Proteomes" id="UP000257039">
    <property type="component" value="Unassembled WGS sequence"/>
</dbReference>
<dbReference type="RefSeq" id="WP_094789037.1">
    <property type="nucleotide sequence ID" value="NZ_NDXW01000001.1"/>
</dbReference>
<dbReference type="AlphaFoldDB" id="A0A4P9VSX8"/>
<protein>
    <submittedName>
        <fullName evidence="2">Uncharacterized protein</fullName>
    </submittedName>
</protein>
<accession>A0A4P9VSX8</accession>
<sequence>MKQEPIINDNITLANSEIKKIVERVINSAKIAAEKVAVEESFHPLERSFEDIFKSRFDEYSKEKKETIRRNLKPIYTADKAIRTRLYGDLGAIDVKAMESVEHEVTKLPKLKIDPRLLGIWTPSPVSDISQPEIERMRSTQPQILNSHNILTSDALLGGGRVFTDLQAEFDHDDFEPQAVTDKLALYVRRVKCVDETNPEWWGSDEVSVAGTSVDETGDTKKINEHFVGGGFDDGDSRWYNPHWRFHWFSMREGDSWPKSYYITMILAEKDNGGLAAFLQKLWEKVESQVKDAVAAYVGGLIGSSFGPLGTLIGAAVGYAVAKIVDWFIDAWNDDIFPPKQSVVLFPLLVLAGQLMAFGAQPPQASVVVIFMVMVVTIILNTTGSFTHNTKKSINLVLSI</sequence>
<keyword evidence="1" id="KW-1133">Transmembrane helix</keyword>
<organism evidence="2 3">
    <name type="scientific">Zooshikella ganghwensis</name>
    <dbReference type="NCBI Taxonomy" id="202772"/>
    <lineage>
        <taxon>Bacteria</taxon>
        <taxon>Pseudomonadati</taxon>
        <taxon>Pseudomonadota</taxon>
        <taxon>Gammaproteobacteria</taxon>
        <taxon>Oceanospirillales</taxon>
        <taxon>Zooshikellaceae</taxon>
        <taxon>Zooshikella</taxon>
    </lineage>
</organism>